<gene>
    <name evidence="2" type="ORF">TMPK1_26600</name>
</gene>
<dbReference type="RefSeq" id="WP_420243521.1">
    <property type="nucleotide sequence ID" value="NZ_BOPV01000001.1"/>
</dbReference>
<feature type="chain" id="PRO_5035902852" description="OmpA-like domain-containing protein" evidence="1">
    <location>
        <begin position="17"/>
        <end position="279"/>
    </location>
</feature>
<reference evidence="2" key="1">
    <citation type="submission" date="2021-02" db="EMBL/GenBank/DDBJ databases">
        <title>Genome sequence of Rhodospirillales sp. strain TMPK1 isolated from soil.</title>
        <authorList>
            <person name="Nakai R."/>
            <person name="Kusada H."/>
            <person name="Tamaki H."/>
        </authorList>
    </citation>
    <scope>NUCLEOTIDE SEQUENCE</scope>
    <source>
        <strain evidence="2">TMPK1</strain>
    </source>
</reference>
<sequence length="279" mass="30004">MWKLLALLLLAAPAAAQTVTIDLGALDGVKQRRTHIATQFPSLLRVEPPSLLQDLPPPVLPPRQSDTARALLTPSQTDAHAVLVLAMTEPPRPVRARPLPVALARFAPVRPARIAPHATPRIESVEAPLLQASRLLLPFAPDLAAPSLKNQIALREPIGPMLIAFPVFDRAALLSLDLPRPTIAQALQFAPATALLDEAARTSLDGLAEQLEQETSRRVRLLVSLATGDDPDAARRLAFARMLAVRAYLISRGIAASRLDAHATVAARVDETVRIALLN</sequence>
<dbReference type="AlphaFoldDB" id="A0A8S8XAC7"/>
<organism evidence="2 3">
    <name type="scientific">Roseiterribacter gracilis</name>
    <dbReference type="NCBI Taxonomy" id="2812848"/>
    <lineage>
        <taxon>Bacteria</taxon>
        <taxon>Pseudomonadati</taxon>
        <taxon>Pseudomonadota</taxon>
        <taxon>Alphaproteobacteria</taxon>
        <taxon>Rhodospirillales</taxon>
        <taxon>Roseiterribacteraceae</taxon>
        <taxon>Roseiterribacter</taxon>
    </lineage>
</organism>
<protein>
    <recommendedName>
        <fullName evidence="4">OmpA-like domain-containing protein</fullName>
    </recommendedName>
</protein>
<keyword evidence="3" id="KW-1185">Reference proteome</keyword>
<dbReference type="EMBL" id="BOPV01000001">
    <property type="protein sequence ID" value="GIL40423.1"/>
    <property type="molecule type" value="Genomic_DNA"/>
</dbReference>
<feature type="signal peptide" evidence="1">
    <location>
        <begin position="1"/>
        <end position="16"/>
    </location>
</feature>
<evidence type="ECO:0000313" key="3">
    <source>
        <dbReference type="Proteomes" id="UP000681075"/>
    </source>
</evidence>
<dbReference type="SUPFAM" id="SSF103088">
    <property type="entry name" value="OmpA-like"/>
    <property type="match status" value="1"/>
</dbReference>
<dbReference type="Gene3D" id="3.30.1330.60">
    <property type="entry name" value="OmpA-like domain"/>
    <property type="match status" value="1"/>
</dbReference>
<dbReference type="Proteomes" id="UP000681075">
    <property type="component" value="Unassembled WGS sequence"/>
</dbReference>
<proteinExistence type="predicted"/>
<evidence type="ECO:0000256" key="1">
    <source>
        <dbReference type="SAM" id="SignalP"/>
    </source>
</evidence>
<keyword evidence="1" id="KW-0732">Signal</keyword>
<comment type="caution">
    <text evidence="2">The sequence shown here is derived from an EMBL/GenBank/DDBJ whole genome shotgun (WGS) entry which is preliminary data.</text>
</comment>
<accession>A0A8S8XAC7</accession>
<dbReference type="InterPro" id="IPR036737">
    <property type="entry name" value="OmpA-like_sf"/>
</dbReference>
<evidence type="ECO:0008006" key="4">
    <source>
        <dbReference type="Google" id="ProtNLM"/>
    </source>
</evidence>
<name>A0A8S8XAC7_9PROT</name>
<evidence type="ECO:0000313" key="2">
    <source>
        <dbReference type="EMBL" id="GIL40423.1"/>
    </source>
</evidence>